<dbReference type="EMBL" id="CAFBOK010000065">
    <property type="protein sequence ID" value="CAB4980662.1"/>
    <property type="molecule type" value="Genomic_DNA"/>
</dbReference>
<dbReference type="PRINTS" id="PR00081">
    <property type="entry name" value="GDHRDH"/>
</dbReference>
<dbReference type="InterPro" id="IPR036291">
    <property type="entry name" value="NAD(P)-bd_dom_sf"/>
</dbReference>
<dbReference type="EMBL" id="CAEZTY010000089">
    <property type="protein sequence ID" value="CAB4596679.1"/>
    <property type="molecule type" value="Genomic_DNA"/>
</dbReference>
<evidence type="ECO:0000313" key="7">
    <source>
        <dbReference type="EMBL" id="CAB4796256.1"/>
    </source>
</evidence>
<dbReference type="InterPro" id="IPR002347">
    <property type="entry name" value="SDR_fam"/>
</dbReference>
<evidence type="ECO:0000313" key="2">
    <source>
        <dbReference type="EMBL" id="CAB4343636.1"/>
    </source>
</evidence>
<dbReference type="PANTHER" id="PTHR43658:SF8">
    <property type="entry name" value="17-BETA-HYDROXYSTEROID DEHYDROGENASE 14-RELATED"/>
    <property type="match status" value="1"/>
</dbReference>
<dbReference type="PROSITE" id="PS00061">
    <property type="entry name" value="ADH_SHORT"/>
    <property type="match status" value="1"/>
</dbReference>
<evidence type="ECO:0000256" key="1">
    <source>
        <dbReference type="ARBA" id="ARBA00023002"/>
    </source>
</evidence>
<dbReference type="Gene3D" id="3.40.50.720">
    <property type="entry name" value="NAD(P)-binding Rossmann-like Domain"/>
    <property type="match status" value="1"/>
</dbReference>
<evidence type="ECO:0000313" key="8">
    <source>
        <dbReference type="EMBL" id="CAB4963682.1"/>
    </source>
</evidence>
<protein>
    <submittedName>
        <fullName evidence="5">Unannotated protein</fullName>
    </submittedName>
</protein>
<dbReference type="EMBL" id="CAEZXY010000027">
    <property type="protein sequence ID" value="CAB4706022.1"/>
    <property type="molecule type" value="Genomic_DNA"/>
</dbReference>
<dbReference type="EMBL" id="CAFAAD010000091">
    <property type="protein sequence ID" value="CAB4796256.1"/>
    <property type="molecule type" value="Genomic_DNA"/>
</dbReference>
<evidence type="ECO:0000313" key="4">
    <source>
        <dbReference type="EMBL" id="CAB4596679.1"/>
    </source>
</evidence>
<organism evidence="5">
    <name type="scientific">freshwater metagenome</name>
    <dbReference type="NCBI Taxonomy" id="449393"/>
    <lineage>
        <taxon>unclassified sequences</taxon>
        <taxon>metagenomes</taxon>
        <taxon>ecological metagenomes</taxon>
    </lineage>
</organism>
<dbReference type="EMBL" id="CAEZVC010000107">
    <property type="protein sequence ID" value="CAB4631300.1"/>
    <property type="molecule type" value="Genomic_DNA"/>
</dbReference>
<sequence>MTSVDHSSRAVLITGGASGLGEATALYFSSQGHPVVVLDLDEQKCVEIRARLGERGAVVCGSVLEDRDIEEAIDAAQGFGELRWVVACAGGGEAGGRLVGKGGAPHDMAIFQRTIDLNVTGSFNTLRLTASAMSGNVADPDGERGAAVLVTSGAGFEGQIGQIAYGSAKSALIGMTLIAARDLSSVGVRVNAIAPGVMDTSAWEQAPAEMKEALEATVPFPKRLGAPEEFAKLAEHLLSNRYMNGHVARLDGALRFSPK</sequence>
<proteinExistence type="predicted"/>
<dbReference type="EMBL" id="CAEUNJ010000080">
    <property type="protein sequence ID" value="CAB4372537.1"/>
    <property type="molecule type" value="Genomic_DNA"/>
</dbReference>
<dbReference type="PANTHER" id="PTHR43658">
    <property type="entry name" value="SHORT-CHAIN DEHYDROGENASE/REDUCTASE"/>
    <property type="match status" value="1"/>
</dbReference>
<dbReference type="SUPFAM" id="SSF51735">
    <property type="entry name" value="NAD(P)-binding Rossmann-fold domains"/>
    <property type="match status" value="1"/>
</dbReference>
<dbReference type="GO" id="GO:0016491">
    <property type="term" value="F:oxidoreductase activity"/>
    <property type="evidence" value="ECO:0007669"/>
    <property type="project" value="UniProtKB-KW"/>
</dbReference>
<evidence type="ECO:0000313" key="9">
    <source>
        <dbReference type="EMBL" id="CAB4980662.1"/>
    </source>
</evidence>
<dbReference type="EMBL" id="CAESAL010000046">
    <property type="protein sequence ID" value="CAB4343636.1"/>
    <property type="molecule type" value="Genomic_DNA"/>
</dbReference>
<reference evidence="5" key="1">
    <citation type="submission" date="2020-05" db="EMBL/GenBank/DDBJ databases">
        <authorList>
            <person name="Chiriac C."/>
            <person name="Salcher M."/>
            <person name="Ghai R."/>
            <person name="Kavagutti S V."/>
        </authorList>
    </citation>
    <scope>NUCLEOTIDE SEQUENCE</scope>
</reference>
<evidence type="ECO:0000313" key="6">
    <source>
        <dbReference type="EMBL" id="CAB4706022.1"/>
    </source>
</evidence>
<gene>
    <name evidence="4" type="ORF">UFOPK1762_01664</name>
    <name evidence="5" type="ORF">UFOPK1906_01479</name>
    <name evidence="6" type="ORF">UFOPK2624_00819</name>
    <name evidence="7" type="ORF">UFOPK2969_01197</name>
    <name evidence="2" type="ORF">UFOPK3331_01254</name>
    <name evidence="8" type="ORF">UFOPK3785_01677</name>
    <name evidence="9" type="ORF">UFOPK3927_00696</name>
    <name evidence="3" type="ORF">UFOPK4201_01581</name>
    <name evidence="10" type="ORF">UFOPK4371_01629</name>
</gene>
<dbReference type="Pfam" id="PF00106">
    <property type="entry name" value="adh_short"/>
    <property type="match status" value="1"/>
</dbReference>
<accession>A0A6J6J3A2</accession>
<dbReference type="EMBL" id="CAFBRD010000117">
    <property type="protein sequence ID" value="CAB5078478.1"/>
    <property type="molecule type" value="Genomic_DNA"/>
</dbReference>
<dbReference type="EMBL" id="CAFBNJ010000115">
    <property type="protein sequence ID" value="CAB4963682.1"/>
    <property type="molecule type" value="Genomic_DNA"/>
</dbReference>
<keyword evidence="1" id="KW-0560">Oxidoreductase</keyword>
<evidence type="ECO:0000313" key="3">
    <source>
        <dbReference type="EMBL" id="CAB4372537.1"/>
    </source>
</evidence>
<evidence type="ECO:0000313" key="10">
    <source>
        <dbReference type="EMBL" id="CAB5078478.1"/>
    </source>
</evidence>
<dbReference type="AlphaFoldDB" id="A0A6J6J3A2"/>
<name>A0A6J6J3A2_9ZZZZ</name>
<evidence type="ECO:0000313" key="5">
    <source>
        <dbReference type="EMBL" id="CAB4631300.1"/>
    </source>
</evidence>
<dbReference type="InterPro" id="IPR020904">
    <property type="entry name" value="Sc_DH/Rdtase_CS"/>
</dbReference>